<sequence length="236" mass="28258">MTIKDKIKKIIEVVSADQQKLLDNLTEQEKEEIGSVKRWSFKNVLIHSTFWWNIFLENLQDSADGKEIKKTPEDINQINDQLLEKHCHDSWESVLKENTQVRENILKWLESFSEDELMDTELYEWTHGRALYHQFLGDCWHDEWHFSRYLAEHDRLDEGVALQENLVAQLKILPEWEYIAVYNLACFYSVSGMKPEAITTLKKALKMRPDMKEWSKEDPDFENIRNEPEYKKIYED</sequence>
<comment type="caution">
    <text evidence="1">The sequence shown here is derived from an EMBL/GenBank/DDBJ whole genome shotgun (WGS) entry which is preliminary data.</text>
</comment>
<evidence type="ECO:0000313" key="1">
    <source>
        <dbReference type="EMBL" id="KUK46828.1"/>
    </source>
</evidence>
<name>A0A117LH22_9CHLR</name>
<dbReference type="EMBL" id="LGFU01000006">
    <property type="protein sequence ID" value="KUK46828.1"/>
    <property type="molecule type" value="Genomic_DNA"/>
</dbReference>
<protein>
    <submittedName>
        <fullName evidence="1">Rhodanese domain protein</fullName>
    </submittedName>
</protein>
<organism evidence="1 2">
    <name type="scientific">Anaerolinea thermophila</name>
    <dbReference type="NCBI Taxonomy" id="167964"/>
    <lineage>
        <taxon>Bacteria</taxon>
        <taxon>Bacillati</taxon>
        <taxon>Chloroflexota</taxon>
        <taxon>Anaerolineae</taxon>
        <taxon>Anaerolineales</taxon>
        <taxon>Anaerolineaceae</taxon>
        <taxon>Anaerolinea</taxon>
    </lineage>
</organism>
<dbReference type="AlphaFoldDB" id="A0A117LH22"/>
<dbReference type="InterPro" id="IPR012550">
    <property type="entry name" value="DUF1706"/>
</dbReference>
<dbReference type="Proteomes" id="UP000064249">
    <property type="component" value="Unassembled WGS sequence"/>
</dbReference>
<dbReference type="NCBIfam" id="NF047558">
    <property type="entry name" value="TPR_END_plus"/>
    <property type="match status" value="1"/>
</dbReference>
<gene>
    <name evidence="1" type="ORF">XD73_0299</name>
</gene>
<dbReference type="InterPro" id="IPR034660">
    <property type="entry name" value="DinB/YfiT-like"/>
</dbReference>
<accession>A0A117LH22</accession>
<reference evidence="1 2" key="1">
    <citation type="journal article" date="2015" name="MBio">
        <title>Genome-Resolved Metagenomic Analysis Reveals Roles for Candidate Phyla and Other Microbial Community Members in Biogeochemical Transformations in Oil Reservoirs.</title>
        <authorList>
            <person name="Hu P."/>
            <person name="Tom L."/>
            <person name="Singh A."/>
            <person name="Thomas B.C."/>
            <person name="Baker B.J."/>
            <person name="Piceno Y.M."/>
            <person name="Andersen G.L."/>
            <person name="Banfield J.F."/>
        </authorList>
    </citation>
    <scope>NUCLEOTIDE SEQUENCE [LARGE SCALE GENOMIC DNA]</scope>
    <source>
        <strain evidence="1">46_16</strain>
    </source>
</reference>
<dbReference type="Gene3D" id="1.20.120.450">
    <property type="entry name" value="dinb family like domain"/>
    <property type="match status" value="1"/>
</dbReference>
<proteinExistence type="predicted"/>
<evidence type="ECO:0000313" key="2">
    <source>
        <dbReference type="Proteomes" id="UP000064249"/>
    </source>
</evidence>
<dbReference type="SUPFAM" id="SSF109854">
    <property type="entry name" value="DinB/YfiT-like putative metalloenzymes"/>
    <property type="match status" value="1"/>
</dbReference>
<dbReference type="Pfam" id="PF08020">
    <property type="entry name" value="DUF1706"/>
    <property type="match status" value="1"/>
</dbReference>